<dbReference type="Proteomes" id="UP001152795">
    <property type="component" value="Unassembled WGS sequence"/>
</dbReference>
<evidence type="ECO:0000313" key="2">
    <source>
        <dbReference type="Proteomes" id="UP001152795"/>
    </source>
</evidence>
<dbReference type="EMBL" id="CACRXK020002659">
    <property type="protein sequence ID" value="CAB3995411.1"/>
    <property type="molecule type" value="Genomic_DNA"/>
</dbReference>
<sequence length="96" mass="11158">ERGSYVLALSRTGMERAFCSSYNHVQLLRAQGVSTVGSYEPIEVSEYGNDELLQCLKYYNHKGLFSRDFNHQQTFQEIAYLTDRRPLLVQKMCLPF</sequence>
<proteinExistence type="predicted"/>
<reference evidence="1" key="1">
    <citation type="submission" date="2020-04" db="EMBL/GenBank/DDBJ databases">
        <authorList>
            <person name="Alioto T."/>
            <person name="Alioto T."/>
            <person name="Gomez Garrido J."/>
        </authorList>
    </citation>
    <scope>NUCLEOTIDE SEQUENCE</scope>
    <source>
        <strain evidence="1">A484AB</strain>
    </source>
</reference>
<organism evidence="1 2">
    <name type="scientific">Paramuricea clavata</name>
    <name type="common">Red gorgonian</name>
    <name type="synonym">Violescent sea-whip</name>
    <dbReference type="NCBI Taxonomy" id="317549"/>
    <lineage>
        <taxon>Eukaryota</taxon>
        <taxon>Metazoa</taxon>
        <taxon>Cnidaria</taxon>
        <taxon>Anthozoa</taxon>
        <taxon>Octocorallia</taxon>
        <taxon>Malacalcyonacea</taxon>
        <taxon>Plexauridae</taxon>
        <taxon>Paramuricea</taxon>
    </lineage>
</organism>
<gene>
    <name evidence="1" type="ORF">PACLA_8A017761</name>
</gene>
<accession>A0A7D9DX85</accession>
<keyword evidence="2" id="KW-1185">Reference proteome</keyword>
<feature type="non-terminal residue" evidence="1">
    <location>
        <position position="96"/>
    </location>
</feature>
<name>A0A7D9DX85_PARCT</name>
<protein>
    <submittedName>
        <fullName evidence="1">Uncharacterized protein</fullName>
    </submittedName>
</protein>
<dbReference type="AlphaFoldDB" id="A0A7D9DX85"/>
<comment type="caution">
    <text evidence="1">The sequence shown here is derived from an EMBL/GenBank/DDBJ whole genome shotgun (WGS) entry which is preliminary data.</text>
</comment>
<evidence type="ECO:0000313" key="1">
    <source>
        <dbReference type="EMBL" id="CAB3995411.1"/>
    </source>
</evidence>